<accession>A0A917E6B5</accession>
<dbReference type="EMBL" id="BMJM01000003">
    <property type="protein sequence ID" value="GGE07346.1"/>
    <property type="molecule type" value="Genomic_DNA"/>
</dbReference>
<keyword evidence="1" id="KW-1133">Transmembrane helix</keyword>
<dbReference type="Proteomes" id="UP000635071">
    <property type="component" value="Unassembled WGS sequence"/>
</dbReference>
<name>A0A917E6B5_9SPHN</name>
<organism evidence="2 3">
    <name type="scientific">Sandarakinorhabdus glacialis</name>
    <dbReference type="NCBI Taxonomy" id="1614636"/>
    <lineage>
        <taxon>Bacteria</taxon>
        <taxon>Pseudomonadati</taxon>
        <taxon>Pseudomonadota</taxon>
        <taxon>Alphaproteobacteria</taxon>
        <taxon>Sphingomonadales</taxon>
        <taxon>Sphingosinicellaceae</taxon>
        <taxon>Sandarakinorhabdus</taxon>
    </lineage>
</organism>
<keyword evidence="1" id="KW-0812">Transmembrane</keyword>
<feature type="transmembrane region" description="Helical" evidence="1">
    <location>
        <begin position="6"/>
        <end position="26"/>
    </location>
</feature>
<protein>
    <submittedName>
        <fullName evidence="2">Uncharacterized protein</fullName>
    </submittedName>
</protein>
<proteinExistence type="predicted"/>
<keyword evidence="3" id="KW-1185">Reference proteome</keyword>
<evidence type="ECO:0000313" key="2">
    <source>
        <dbReference type="EMBL" id="GGE07346.1"/>
    </source>
</evidence>
<reference evidence="2" key="2">
    <citation type="submission" date="2020-09" db="EMBL/GenBank/DDBJ databases">
        <authorList>
            <person name="Sun Q."/>
            <person name="Zhou Y."/>
        </authorList>
    </citation>
    <scope>NUCLEOTIDE SEQUENCE</scope>
    <source>
        <strain evidence="2">CGMCC 1.15519</strain>
    </source>
</reference>
<dbReference type="AlphaFoldDB" id="A0A917E6B5"/>
<comment type="caution">
    <text evidence="2">The sequence shown here is derived from an EMBL/GenBank/DDBJ whole genome shotgun (WGS) entry which is preliminary data.</text>
</comment>
<keyword evidence="1" id="KW-0472">Membrane</keyword>
<evidence type="ECO:0000256" key="1">
    <source>
        <dbReference type="SAM" id="Phobius"/>
    </source>
</evidence>
<gene>
    <name evidence="2" type="ORF">GCM10011529_12200</name>
</gene>
<sequence>MISPLLMALFFGALEYSFILFSFSSMQFGANVVSRRLSVNKVTIANVPARVKTYLPGWFASRATVSVTQSDPANPRTNVIKVRVTLPATAATPIALFTRNASWTLIADASLNQEIPYED</sequence>
<reference evidence="2" key="1">
    <citation type="journal article" date="2014" name="Int. J. Syst. Evol. Microbiol.">
        <title>Complete genome sequence of Corynebacterium casei LMG S-19264T (=DSM 44701T), isolated from a smear-ripened cheese.</title>
        <authorList>
            <consortium name="US DOE Joint Genome Institute (JGI-PGF)"/>
            <person name="Walter F."/>
            <person name="Albersmeier A."/>
            <person name="Kalinowski J."/>
            <person name="Ruckert C."/>
        </authorList>
    </citation>
    <scope>NUCLEOTIDE SEQUENCE</scope>
    <source>
        <strain evidence="2">CGMCC 1.15519</strain>
    </source>
</reference>
<evidence type="ECO:0000313" key="3">
    <source>
        <dbReference type="Proteomes" id="UP000635071"/>
    </source>
</evidence>